<dbReference type="Proteomes" id="UP000076077">
    <property type="component" value="Chromosome"/>
</dbReference>
<evidence type="ECO:0000313" key="2">
    <source>
        <dbReference type="EMBL" id="AMX02528.1"/>
    </source>
</evidence>
<dbReference type="SUPFAM" id="SSF56024">
    <property type="entry name" value="Phospholipase D/nuclease"/>
    <property type="match status" value="1"/>
</dbReference>
<dbReference type="KEGG" id="mthd:A3224_07950"/>
<reference evidence="3" key="1">
    <citation type="submission" date="2016-03" db="EMBL/GenBank/DDBJ databases">
        <authorList>
            <person name="Lee Y.-S."/>
            <person name="Choi Y.-L."/>
        </authorList>
    </citation>
    <scope>NUCLEOTIDE SEQUENCE [LARGE SCALE GENOMIC DNA]</scope>
    <source>
        <strain evidence="3">DAU221</strain>
    </source>
</reference>
<dbReference type="OrthoDB" id="5733592at2"/>
<gene>
    <name evidence="2" type="ORF">A3224_07950</name>
</gene>
<dbReference type="AlphaFoldDB" id="A0A143HLF9"/>
<dbReference type="RefSeq" id="WP_067153235.1">
    <property type="nucleotide sequence ID" value="NZ_CP014864.1"/>
</dbReference>
<keyword evidence="3" id="KW-1185">Reference proteome</keyword>
<protein>
    <recommendedName>
        <fullName evidence="1">DUF7931 domain-containing protein</fullName>
    </recommendedName>
</protein>
<proteinExistence type="predicted"/>
<organism evidence="2 3">
    <name type="scientific">Microbulbifer thermotolerans</name>
    <dbReference type="NCBI Taxonomy" id="252514"/>
    <lineage>
        <taxon>Bacteria</taxon>
        <taxon>Pseudomonadati</taxon>
        <taxon>Pseudomonadota</taxon>
        <taxon>Gammaproteobacteria</taxon>
        <taxon>Cellvibrionales</taxon>
        <taxon>Microbulbiferaceae</taxon>
        <taxon>Microbulbifer</taxon>
    </lineage>
</organism>
<name>A0A143HLF9_MICTH</name>
<sequence length="159" mass="18287">MTDAQLLEDIAAFRAALITLVGNARRECLIFSQNLARPLYHDEAVTQALSDFARGSRFARVRILIRDSDPIVRQFHRTHALAQRLSSRIQIRKIQATVDTADWEFAVADGRGVLQCDDRERWSGSYHAQNQVRAHKLQDIFERDWDLATTDPNLRCLQL</sequence>
<dbReference type="EMBL" id="CP014864">
    <property type="protein sequence ID" value="AMX02528.1"/>
    <property type="molecule type" value="Genomic_DNA"/>
</dbReference>
<dbReference type="InterPro" id="IPR057691">
    <property type="entry name" value="DUF7931"/>
</dbReference>
<evidence type="ECO:0000313" key="3">
    <source>
        <dbReference type="Proteomes" id="UP000076077"/>
    </source>
</evidence>
<evidence type="ECO:0000259" key="1">
    <source>
        <dbReference type="Pfam" id="PF25559"/>
    </source>
</evidence>
<dbReference type="Pfam" id="PF25559">
    <property type="entry name" value="DUF7931"/>
    <property type="match status" value="1"/>
</dbReference>
<dbReference type="STRING" id="252514.A3224_07950"/>
<feature type="domain" description="DUF7931" evidence="1">
    <location>
        <begin position="11"/>
        <end position="157"/>
    </location>
</feature>
<accession>A0A143HLF9</accession>
<dbReference type="GeneID" id="76607978"/>